<evidence type="ECO:0000313" key="1">
    <source>
        <dbReference type="EMBL" id="QSQ18760.1"/>
    </source>
</evidence>
<proteinExistence type="predicted"/>
<evidence type="ECO:0000313" key="2">
    <source>
        <dbReference type="Proteomes" id="UP000662747"/>
    </source>
</evidence>
<name>A0ABX7NME8_9BACT</name>
<dbReference type="Proteomes" id="UP000662747">
    <property type="component" value="Chromosome"/>
</dbReference>
<gene>
    <name evidence="1" type="ORF">JY651_25715</name>
</gene>
<dbReference type="RefSeq" id="WP_206720348.1">
    <property type="nucleotide sequence ID" value="NZ_CP071090.1"/>
</dbReference>
<accession>A0ABX7NME8</accession>
<organism evidence="1 2">
    <name type="scientific">Pyxidicoccus parkwayensis</name>
    <dbReference type="NCBI Taxonomy" id="2813578"/>
    <lineage>
        <taxon>Bacteria</taxon>
        <taxon>Pseudomonadati</taxon>
        <taxon>Myxococcota</taxon>
        <taxon>Myxococcia</taxon>
        <taxon>Myxococcales</taxon>
        <taxon>Cystobacterineae</taxon>
        <taxon>Myxococcaceae</taxon>
        <taxon>Pyxidicoccus</taxon>
    </lineage>
</organism>
<dbReference type="InterPro" id="IPR011990">
    <property type="entry name" value="TPR-like_helical_dom_sf"/>
</dbReference>
<sequence length="239" mass="26159">MLEPLRDFVKSHSAAVRVLVPFVLLTASDAGTQSTWAAQYLADRCQFGLALEQHDKASSDVRDSPEGILFRARLLVQLERGAEAARTLDRLPPPKDSTEEAQRLLLRGLALSSTPDMKGAQAALRRARKLGADAALIDQALAVLWLEHGELERAEKLLLDVLRREPLMSGALFNLASLRARQGRLAEAAALIRQSWHAGLRDAGAIQRDPALAPLLKTPMLLTSLNPPDSDNLPQCHTY</sequence>
<dbReference type="EMBL" id="CP071090">
    <property type="protein sequence ID" value="QSQ18760.1"/>
    <property type="molecule type" value="Genomic_DNA"/>
</dbReference>
<keyword evidence="2" id="KW-1185">Reference proteome</keyword>
<protein>
    <recommendedName>
        <fullName evidence="3">Tetratricopeptide repeat protein</fullName>
    </recommendedName>
</protein>
<evidence type="ECO:0008006" key="3">
    <source>
        <dbReference type="Google" id="ProtNLM"/>
    </source>
</evidence>
<dbReference type="SUPFAM" id="SSF48452">
    <property type="entry name" value="TPR-like"/>
    <property type="match status" value="1"/>
</dbReference>
<dbReference type="Gene3D" id="1.25.40.10">
    <property type="entry name" value="Tetratricopeptide repeat domain"/>
    <property type="match status" value="1"/>
</dbReference>
<reference evidence="1 2" key="1">
    <citation type="submission" date="2021-02" db="EMBL/GenBank/DDBJ databases">
        <title>De Novo genome assembly of isolated myxobacteria.</title>
        <authorList>
            <person name="Stevens D.C."/>
        </authorList>
    </citation>
    <scope>NUCLEOTIDE SEQUENCE [LARGE SCALE GENOMIC DNA]</scope>
    <source>
        <strain evidence="2">SCPEA02</strain>
    </source>
</reference>